<accession>A0A5B7CET9</accession>
<evidence type="ECO:0000313" key="2">
    <source>
        <dbReference type="Proteomes" id="UP000324222"/>
    </source>
</evidence>
<reference evidence="1 2" key="1">
    <citation type="submission" date="2019-05" db="EMBL/GenBank/DDBJ databases">
        <title>Another draft genome of Portunus trituberculatus and its Hox gene families provides insights of decapod evolution.</title>
        <authorList>
            <person name="Jeong J.-H."/>
            <person name="Song I."/>
            <person name="Kim S."/>
            <person name="Choi T."/>
            <person name="Kim D."/>
            <person name="Ryu S."/>
            <person name="Kim W."/>
        </authorList>
    </citation>
    <scope>NUCLEOTIDE SEQUENCE [LARGE SCALE GENOMIC DNA]</scope>
    <source>
        <tissue evidence="1">Muscle</tissue>
    </source>
</reference>
<comment type="caution">
    <text evidence="1">The sequence shown here is derived from an EMBL/GenBank/DDBJ whole genome shotgun (WGS) entry which is preliminary data.</text>
</comment>
<name>A0A5B7CET9_PORTR</name>
<dbReference type="Proteomes" id="UP000324222">
    <property type="component" value="Unassembled WGS sequence"/>
</dbReference>
<dbReference type="AlphaFoldDB" id="A0A5B7CET9"/>
<keyword evidence="2" id="KW-1185">Reference proteome</keyword>
<organism evidence="1 2">
    <name type="scientific">Portunus trituberculatus</name>
    <name type="common">Swimming crab</name>
    <name type="synonym">Neptunus trituberculatus</name>
    <dbReference type="NCBI Taxonomy" id="210409"/>
    <lineage>
        <taxon>Eukaryota</taxon>
        <taxon>Metazoa</taxon>
        <taxon>Ecdysozoa</taxon>
        <taxon>Arthropoda</taxon>
        <taxon>Crustacea</taxon>
        <taxon>Multicrustacea</taxon>
        <taxon>Malacostraca</taxon>
        <taxon>Eumalacostraca</taxon>
        <taxon>Eucarida</taxon>
        <taxon>Decapoda</taxon>
        <taxon>Pleocyemata</taxon>
        <taxon>Brachyura</taxon>
        <taxon>Eubrachyura</taxon>
        <taxon>Portunoidea</taxon>
        <taxon>Portunidae</taxon>
        <taxon>Portuninae</taxon>
        <taxon>Portunus</taxon>
    </lineage>
</organism>
<evidence type="ECO:0000313" key="1">
    <source>
        <dbReference type="EMBL" id="MPC07748.1"/>
    </source>
</evidence>
<proteinExistence type="predicted"/>
<gene>
    <name evidence="1" type="ORF">E2C01_000314</name>
</gene>
<dbReference type="EMBL" id="VSRR010000007">
    <property type="protein sequence ID" value="MPC07748.1"/>
    <property type="molecule type" value="Genomic_DNA"/>
</dbReference>
<protein>
    <submittedName>
        <fullName evidence="1">Uncharacterized protein</fullName>
    </submittedName>
</protein>
<sequence length="70" mass="7784">MLCPQDCLKCPYMLTSASTGCWLDGVNQSAEGAGHLMCPYSQFFLNSPVLLRPPERVWGPISHNQRCITL</sequence>